<organism evidence="2 3">
    <name type="scientific">Sclerotinia borealis (strain F-4128)</name>
    <dbReference type="NCBI Taxonomy" id="1432307"/>
    <lineage>
        <taxon>Eukaryota</taxon>
        <taxon>Fungi</taxon>
        <taxon>Dikarya</taxon>
        <taxon>Ascomycota</taxon>
        <taxon>Pezizomycotina</taxon>
        <taxon>Leotiomycetes</taxon>
        <taxon>Helotiales</taxon>
        <taxon>Sclerotiniaceae</taxon>
        <taxon>Sclerotinia</taxon>
    </lineage>
</organism>
<keyword evidence="3" id="KW-1185">Reference proteome</keyword>
<reference evidence="2 3" key="1">
    <citation type="journal article" date="2014" name="Genome Announc.">
        <title>Draft genome sequence of Sclerotinia borealis, a psychrophilic plant pathogenic fungus.</title>
        <authorList>
            <person name="Mardanov A.V."/>
            <person name="Beletsky A.V."/>
            <person name="Kadnikov V.V."/>
            <person name="Ignatov A.N."/>
            <person name="Ravin N.V."/>
        </authorList>
    </citation>
    <scope>NUCLEOTIDE SEQUENCE [LARGE SCALE GENOMIC DNA]</scope>
    <source>
        <strain evidence="3">F-4157</strain>
    </source>
</reference>
<gene>
    <name evidence="2" type="ORF">SBOR_1947</name>
</gene>
<accession>W9CT39</accession>
<dbReference type="EMBL" id="AYSA01000076">
    <property type="protein sequence ID" value="ESZ97665.1"/>
    <property type="molecule type" value="Genomic_DNA"/>
</dbReference>
<evidence type="ECO:0000256" key="1">
    <source>
        <dbReference type="SAM" id="Coils"/>
    </source>
</evidence>
<dbReference type="OrthoDB" id="3541736at2759"/>
<comment type="caution">
    <text evidence="2">The sequence shown here is derived from an EMBL/GenBank/DDBJ whole genome shotgun (WGS) entry which is preliminary data.</text>
</comment>
<evidence type="ECO:0000313" key="2">
    <source>
        <dbReference type="EMBL" id="ESZ97665.1"/>
    </source>
</evidence>
<dbReference type="HOGENOM" id="CLU_626975_0_0_1"/>
<dbReference type="Proteomes" id="UP000019487">
    <property type="component" value="Unassembled WGS sequence"/>
</dbReference>
<keyword evidence="1" id="KW-0175">Coiled coil</keyword>
<dbReference type="AlphaFoldDB" id="W9CT39"/>
<feature type="coiled-coil region" evidence="1">
    <location>
        <begin position="178"/>
        <end position="205"/>
    </location>
</feature>
<evidence type="ECO:0000313" key="3">
    <source>
        <dbReference type="Proteomes" id="UP000019487"/>
    </source>
</evidence>
<sequence>MMVHNPANMASASLGGEIQQLSELHTQLADLDISRLQASHDHRQKLDIVAAKKESYYNGINQIRQVIQSICVAGQKLLSPVQVSQGDIEVTLGTEDDQKNIDNAWEDFVNEQVDGLTAYNDDTGSAVLKQRKHWLLTQYMVVQRILKSINTILGSDLDDESHAMINYNESSFGDTWVANLASDRITFLELELAKTKEELRKVQGENESPVLEIGSTRDQLQNVKKDYDALLSVQSDLVKASTRVKDLEYELYSKEHPNYDINALAIATSLRFFNLSTRRNDFGIFTAIRGRRTTDVDAINLGSAAVYSGNIRVHVFLIMRNPNGKFNKYRGLFETLYGVTLEEVAQGLYSKYRFNSKHTEIANLRGTMAYCLSFTKLSHDSGKDISFEYYRGLSGQVFLELCERLGSAAEAQKAFDTDPDVEDMCVQMRRIAKHTTWMERQRIQGQRVTS</sequence>
<proteinExistence type="predicted"/>
<name>W9CT39_SCLBF</name>
<protein>
    <submittedName>
        <fullName evidence="2">Uncharacterized protein</fullName>
    </submittedName>
</protein>